<reference evidence="1 2" key="1">
    <citation type="submission" date="2016-02" db="EMBL/GenBank/DDBJ databases">
        <title>Band-tailed pigeon sequencing and assembly.</title>
        <authorList>
            <person name="Soares A.E."/>
            <person name="Novak B.J."/>
            <person name="Rice E.S."/>
            <person name="O'Connell B."/>
            <person name="Chang D."/>
            <person name="Weber S."/>
            <person name="Shapiro B."/>
        </authorList>
    </citation>
    <scope>NUCLEOTIDE SEQUENCE [LARGE SCALE GENOMIC DNA]</scope>
    <source>
        <strain evidence="1">BTP2013</strain>
        <tissue evidence="1">Blood</tissue>
    </source>
</reference>
<proteinExistence type="predicted"/>
<keyword evidence="2" id="KW-1185">Reference proteome</keyword>
<protein>
    <submittedName>
        <fullName evidence="1">Uncharacterized protein</fullName>
    </submittedName>
</protein>
<dbReference type="AlphaFoldDB" id="A0A1V4K5L6"/>
<comment type="caution">
    <text evidence="1">The sequence shown here is derived from an EMBL/GenBank/DDBJ whole genome shotgun (WGS) entry which is preliminary data.</text>
</comment>
<dbReference type="Proteomes" id="UP000190648">
    <property type="component" value="Unassembled WGS sequence"/>
</dbReference>
<gene>
    <name evidence="1" type="ORF">AV530_002246</name>
</gene>
<organism evidence="1 2">
    <name type="scientific">Patagioenas fasciata monilis</name>
    <dbReference type="NCBI Taxonomy" id="372326"/>
    <lineage>
        <taxon>Eukaryota</taxon>
        <taxon>Metazoa</taxon>
        <taxon>Chordata</taxon>
        <taxon>Craniata</taxon>
        <taxon>Vertebrata</taxon>
        <taxon>Euteleostomi</taxon>
        <taxon>Archelosauria</taxon>
        <taxon>Archosauria</taxon>
        <taxon>Dinosauria</taxon>
        <taxon>Saurischia</taxon>
        <taxon>Theropoda</taxon>
        <taxon>Coelurosauria</taxon>
        <taxon>Aves</taxon>
        <taxon>Neognathae</taxon>
        <taxon>Neoaves</taxon>
        <taxon>Columbimorphae</taxon>
        <taxon>Columbiformes</taxon>
        <taxon>Columbidae</taxon>
        <taxon>Patagioenas</taxon>
    </lineage>
</organism>
<name>A0A1V4K5L6_PATFA</name>
<accession>A0A1V4K5L6</accession>
<evidence type="ECO:0000313" key="1">
    <source>
        <dbReference type="EMBL" id="OPJ79770.1"/>
    </source>
</evidence>
<dbReference type="EMBL" id="LSYS01004331">
    <property type="protein sequence ID" value="OPJ79770.1"/>
    <property type="molecule type" value="Genomic_DNA"/>
</dbReference>
<evidence type="ECO:0000313" key="2">
    <source>
        <dbReference type="Proteomes" id="UP000190648"/>
    </source>
</evidence>
<sequence>MGECERAVLGRKKSRGKELPPLLLQHKHWKSDILHEIPGNTPDINSLSIRATKCGVYLGVIRFHSLRQFSSKIIKEISNQGYFGEKKIKSIVEIYTDSAPEDITW</sequence>